<organism evidence="3 4">
    <name type="scientific">Octopus sinensis</name>
    <name type="common">East Asian common octopus</name>
    <dbReference type="NCBI Taxonomy" id="2607531"/>
    <lineage>
        <taxon>Eukaryota</taxon>
        <taxon>Metazoa</taxon>
        <taxon>Spiralia</taxon>
        <taxon>Lophotrochozoa</taxon>
        <taxon>Mollusca</taxon>
        <taxon>Cephalopoda</taxon>
        <taxon>Coleoidea</taxon>
        <taxon>Octopodiformes</taxon>
        <taxon>Octopoda</taxon>
        <taxon>Incirrata</taxon>
        <taxon>Octopodidae</taxon>
        <taxon>Octopus</taxon>
    </lineage>
</organism>
<evidence type="ECO:0000256" key="2">
    <source>
        <dbReference type="ARBA" id="ARBA00035297"/>
    </source>
</evidence>
<evidence type="ECO:0000313" key="3">
    <source>
        <dbReference type="Proteomes" id="UP000515154"/>
    </source>
</evidence>
<comment type="similarity">
    <text evidence="1">Belongs to the WD repeat G protein beta family. Ribosomal protein RACK1 subfamily.</text>
</comment>
<gene>
    <name evidence="4" type="primary">LOC115217654</name>
</gene>
<dbReference type="Gene3D" id="2.130.10.10">
    <property type="entry name" value="YVTN repeat-like/Quinoprotein amine dehydrogenase"/>
    <property type="match status" value="1"/>
</dbReference>
<dbReference type="GO" id="GO:0045182">
    <property type="term" value="F:translation regulator activity"/>
    <property type="evidence" value="ECO:0007669"/>
    <property type="project" value="InterPro"/>
</dbReference>
<dbReference type="Pfam" id="PF00400">
    <property type="entry name" value="WD40"/>
    <property type="match status" value="1"/>
</dbReference>
<dbReference type="Proteomes" id="UP000515154">
    <property type="component" value="Linkage group LG11"/>
</dbReference>
<name>A0A7E6F7E9_9MOLL</name>
<dbReference type="SUPFAM" id="SSF117289">
    <property type="entry name" value="Nucleoporin domain"/>
    <property type="match status" value="1"/>
</dbReference>
<dbReference type="AlphaFoldDB" id="A0A7E6F7E9"/>
<sequence>MRLWDLSQSIVGQCKDVLNVSFSSDNYIRLRDKSIKFWNTLGVCNYTITEEGHIRCVRFSPSTTHSIIVTYGRDNIVKVWKPTNFKLKTNHYRHAGYLNTVTVFLDDFLCMSLAWSADDQM</sequence>
<dbReference type="KEGG" id="osn:115217654"/>
<dbReference type="SMART" id="SM00320">
    <property type="entry name" value="WD40"/>
    <property type="match status" value="2"/>
</dbReference>
<accession>A0A7E6F7E9</accession>
<protein>
    <recommendedName>
        <fullName evidence="2">Small ribosomal subunit protein RACK1</fullName>
    </recommendedName>
</protein>
<keyword evidence="3" id="KW-1185">Reference proteome</keyword>
<dbReference type="InterPro" id="IPR045223">
    <property type="entry name" value="RACK1-like"/>
</dbReference>
<dbReference type="PANTHER" id="PTHR19868">
    <property type="entry name" value="RECEPTOR FOR ACTIVATED PROTEIN KINASE C RACK1"/>
    <property type="match status" value="1"/>
</dbReference>
<evidence type="ECO:0000256" key="1">
    <source>
        <dbReference type="ARBA" id="ARBA00007253"/>
    </source>
</evidence>
<proteinExistence type="inferred from homology"/>
<reference evidence="4" key="1">
    <citation type="submission" date="2025-08" db="UniProtKB">
        <authorList>
            <consortium name="RefSeq"/>
        </authorList>
    </citation>
    <scope>IDENTIFICATION</scope>
</reference>
<dbReference type="InterPro" id="IPR001680">
    <property type="entry name" value="WD40_rpt"/>
</dbReference>
<dbReference type="RefSeq" id="XP_036362887.1">
    <property type="nucleotide sequence ID" value="XM_036506994.1"/>
</dbReference>
<dbReference type="InterPro" id="IPR015943">
    <property type="entry name" value="WD40/YVTN_repeat-like_dom_sf"/>
</dbReference>
<dbReference type="GO" id="GO:0043022">
    <property type="term" value="F:ribosome binding"/>
    <property type="evidence" value="ECO:0007669"/>
    <property type="project" value="InterPro"/>
</dbReference>
<evidence type="ECO:0000313" key="4">
    <source>
        <dbReference type="RefSeq" id="XP_036362887.1"/>
    </source>
</evidence>